<reference evidence="1 2" key="1">
    <citation type="submission" date="2019-05" db="EMBL/GenBank/DDBJ databases">
        <authorList>
            <person name="Albert R.M."/>
            <person name="Nur A.I."/>
            <person name="Ayala A."/>
            <person name="Bradley M.S."/>
            <person name="Burch R.E."/>
            <person name="Chen M."/>
            <person name="Dulaney A."/>
            <person name="Kakulamarri P.S."/>
            <person name="Kelly K.U."/>
            <person name="Maynor S.D."/>
            <person name="Perritt S.E."/>
            <person name="Praveen H."/>
            <person name="Slemons D.M."/>
            <person name="Snidow C.R."/>
            <person name="Thalluri S."/>
            <person name="Vyawahare A.K."/>
            <person name="Williams M.R."/>
            <person name="Monti D.L."/>
            <person name="Garlena R.A."/>
            <person name="Russell D.A."/>
            <person name="Pope W.H."/>
            <person name="Jacobs-Sera D."/>
            <person name="Hatfull G.F."/>
        </authorList>
    </citation>
    <scope>NUCLEOTIDE SEQUENCE [LARGE SCALE GENOMIC DNA]</scope>
</reference>
<dbReference type="EMBL" id="MK977710">
    <property type="protein sequence ID" value="QDF20039.1"/>
    <property type="molecule type" value="Genomic_DNA"/>
</dbReference>
<dbReference type="Proteomes" id="UP000320550">
    <property type="component" value="Segment"/>
</dbReference>
<protein>
    <submittedName>
        <fullName evidence="1">Uncharacterized protein</fullName>
    </submittedName>
</protein>
<name>A0A4Y6EVR4_9CAUD</name>
<organism evidence="1 2">
    <name type="scientific">Corynebacterium phage Stiles</name>
    <dbReference type="NCBI Taxonomy" id="2588504"/>
    <lineage>
        <taxon>Viruses</taxon>
        <taxon>Duplodnaviria</taxon>
        <taxon>Heunggongvirae</taxon>
        <taxon>Uroviricota</taxon>
        <taxon>Caudoviricetes</taxon>
        <taxon>Samwavirus</taxon>
        <taxon>Samwavirus stiles</taxon>
    </lineage>
</organism>
<dbReference type="GeneID" id="55619398"/>
<gene>
    <name evidence="1" type="primary">38</name>
    <name evidence="1" type="ORF">SEA_STILES_38</name>
</gene>
<sequence>MGQTVNAIASAKRLHNAYEQRVWRARMPGYTRRTWAELDHVCRQEFIDIAQAVHDGHTTFNGHPITEWVRHHAKDTP</sequence>
<evidence type="ECO:0000313" key="1">
    <source>
        <dbReference type="EMBL" id="QDF20039.1"/>
    </source>
</evidence>
<dbReference type="RefSeq" id="YP_009848963.1">
    <property type="nucleotide sequence ID" value="NC_048789.1"/>
</dbReference>
<proteinExistence type="predicted"/>
<keyword evidence="2" id="KW-1185">Reference proteome</keyword>
<accession>A0A4Y6EVR4</accession>
<evidence type="ECO:0000313" key="2">
    <source>
        <dbReference type="Proteomes" id="UP000320550"/>
    </source>
</evidence>
<dbReference type="KEGG" id="vg:55619398"/>